<dbReference type="EMBL" id="CP015922">
    <property type="protein sequence ID" value="ANJ00050.1"/>
    <property type="molecule type" value="Genomic_DNA"/>
</dbReference>
<feature type="domain" description="Acyclic terpene utilisation N-terminal" evidence="1">
    <location>
        <begin position="6"/>
        <end position="448"/>
    </location>
</feature>
<dbReference type="STRING" id="1743168.A8O14_08155"/>
<gene>
    <name evidence="2" type="ORF">A8O14_08155</name>
</gene>
<name>A0A191UGA8_9BURK</name>
<sequence>MPDIYRVACAAGFSGDRIGVAKPLVDELIRLGGPSCLIFESLAERTLALAQLERRQNDQLGYEPLLAEMVEPILLDCVRAGIPIVGNFGAANPLAAAELIAHIANDKGIPDLKIAIVYGDDISAPSLRKKLEDSLSAQDQKILAYSQLVSANVYLGAKEIAEALTAGAQVVVTGRVADPALTVGPLMAYFKKSWSDWNFLGAATMAGHLLECGAQVTGGYFADPGYKDVPELSNVGFPIIEIDPSGNICVTKPMNTGGVVNQMTVTEQLLYELHDPAQYLTPDVVADITEVTVIDQGDNRVQVTGVKGHPKPSTLKANICIDGGWLAEGEISYAGHQAYQRAELAAQIVRERLGKQLHLRVDFIGSSSIFASDSGHGPAQNAENHFEDIRLRIAAAHQDRTLAMQVCREVNALYTCGPAGGGGVRTSLKPRLNTLVGFIPRDEIMASYQFYEGRGDQ</sequence>
<dbReference type="PANTHER" id="PTHR47472:SF1">
    <property type="entry name" value="DUF1446-DOMAIN-CONTAINING PROTEIN"/>
    <property type="match status" value="1"/>
</dbReference>
<dbReference type="PANTHER" id="PTHR47472">
    <property type="entry name" value="PROPIONYL-COA CARBOXYLASE"/>
    <property type="match status" value="1"/>
</dbReference>
<dbReference type="OrthoDB" id="9763456at2"/>
<dbReference type="Proteomes" id="UP000078463">
    <property type="component" value="Chromosome"/>
</dbReference>
<organism evidence="2 3">
    <name type="scientific">Polynucleobacter wuianus</name>
    <dbReference type="NCBI Taxonomy" id="1743168"/>
    <lineage>
        <taxon>Bacteria</taxon>
        <taxon>Pseudomonadati</taxon>
        <taxon>Pseudomonadota</taxon>
        <taxon>Betaproteobacteria</taxon>
        <taxon>Burkholderiales</taxon>
        <taxon>Burkholderiaceae</taxon>
        <taxon>Polynucleobacter</taxon>
    </lineage>
</organism>
<evidence type="ECO:0000313" key="3">
    <source>
        <dbReference type="Proteomes" id="UP000078463"/>
    </source>
</evidence>
<reference evidence="3" key="1">
    <citation type="submission" date="2016-05" db="EMBL/GenBank/DDBJ databases">
        <title>Polynucleobacter sp. QLW-P1FAT50C-4 genome.</title>
        <authorList>
            <person name="Hahn M.W."/>
        </authorList>
    </citation>
    <scope>NUCLEOTIDE SEQUENCE [LARGE SCALE GENOMIC DNA]</scope>
    <source>
        <strain evidence="3">QLW-P1FAT50C-4</strain>
    </source>
</reference>
<keyword evidence="3" id="KW-1185">Reference proteome</keyword>
<evidence type="ECO:0000313" key="2">
    <source>
        <dbReference type="EMBL" id="ANJ00050.1"/>
    </source>
</evidence>
<proteinExistence type="predicted"/>
<dbReference type="AlphaFoldDB" id="A0A191UGA8"/>
<evidence type="ECO:0000259" key="1">
    <source>
        <dbReference type="Pfam" id="PF07287"/>
    </source>
</evidence>
<dbReference type="KEGG" id="pwu:A8O14_08155"/>
<protein>
    <recommendedName>
        <fullName evidence="1">Acyclic terpene utilisation N-terminal domain-containing protein</fullName>
    </recommendedName>
</protein>
<dbReference type="InterPro" id="IPR010839">
    <property type="entry name" value="AtuA_N"/>
</dbReference>
<dbReference type="RefSeq" id="WP_068949057.1">
    <property type="nucleotide sequence ID" value="NZ_CP015922.1"/>
</dbReference>
<accession>A0A191UGA8</accession>
<dbReference type="Pfam" id="PF07287">
    <property type="entry name" value="AtuA"/>
    <property type="match status" value="1"/>
</dbReference>